<name>A0AAD7G9C6_MYCRO</name>
<dbReference type="Proteomes" id="UP001221757">
    <property type="component" value="Unassembled WGS sequence"/>
</dbReference>
<feature type="region of interest" description="Disordered" evidence="1">
    <location>
        <begin position="22"/>
        <end position="41"/>
    </location>
</feature>
<proteinExistence type="predicted"/>
<dbReference type="AlphaFoldDB" id="A0AAD7G9C6"/>
<organism evidence="2 3">
    <name type="scientific">Mycena rosella</name>
    <name type="common">Pink bonnet</name>
    <name type="synonym">Agaricus rosellus</name>
    <dbReference type="NCBI Taxonomy" id="1033263"/>
    <lineage>
        <taxon>Eukaryota</taxon>
        <taxon>Fungi</taxon>
        <taxon>Dikarya</taxon>
        <taxon>Basidiomycota</taxon>
        <taxon>Agaricomycotina</taxon>
        <taxon>Agaricomycetes</taxon>
        <taxon>Agaricomycetidae</taxon>
        <taxon>Agaricales</taxon>
        <taxon>Marasmiineae</taxon>
        <taxon>Mycenaceae</taxon>
        <taxon>Mycena</taxon>
    </lineage>
</organism>
<protein>
    <submittedName>
        <fullName evidence="2">Uncharacterized protein</fullName>
    </submittedName>
</protein>
<feature type="compositionally biased region" description="Pro residues" evidence="1">
    <location>
        <begin position="32"/>
        <end position="41"/>
    </location>
</feature>
<feature type="compositionally biased region" description="Basic and acidic residues" evidence="1">
    <location>
        <begin position="82"/>
        <end position="105"/>
    </location>
</feature>
<evidence type="ECO:0000313" key="2">
    <source>
        <dbReference type="EMBL" id="KAJ7680163.1"/>
    </source>
</evidence>
<evidence type="ECO:0000313" key="3">
    <source>
        <dbReference type="Proteomes" id="UP001221757"/>
    </source>
</evidence>
<keyword evidence="3" id="KW-1185">Reference proteome</keyword>
<sequence>MGVGEHHIIQVQALSVQALPTTLNPGPILRPYSPPDSVSPPLPVFSPLQNIADIQLGQKALGIAYWITSGYERSSVEDEDKDANANDERERTGSEREDGRNDGKR</sequence>
<comment type="caution">
    <text evidence="2">The sequence shown here is derived from an EMBL/GenBank/DDBJ whole genome shotgun (WGS) entry which is preliminary data.</text>
</comment>
<dbReference type="EMBL" id="JARKIE010000123">
    <property type="protein sequence ID" value="KAJ7680163.1"/>
    <property type="molecule type" value="Genomic_DNA"/>
</dbReference>
<reference evidence="2" key="1">
    <citation type="submission" date="2023-03" db="EMBL/GenBank/DDBJ databases">
        <title>Massive genome expansion in bonnet fungi (Mycena s.s.) driven by repeated elements and novel gene families across ecological guilds.</title>
        <authorList>
            <consortium name="Lawrence Berkeley National Laboratory"/>
            <person name="Harder C.B."/>
            <person name="Miyauchi S."/>
            <person name="Viragh M."/>
            <person name="Kuo A."/>
            <person name="Thoen E."/>
            <person name="Andreopoulos B."/>
            <person name="Lu D."/>
            <person name="Skrede I."/>
            <person name="Drula E."/>
            <person name="Henrissat B."/>
            <person name="Morin E."/>
            <person name="Kohler A."/>
            <person name="Barry K."/>
            <person name="LaButti K."/>
            <person name="Morin E."/>
            <person name="Salamov A."/>
            <person name="Lipzen A."/>
            <person name="Mereny Z."/>
            <person name="Hegedus B."/>
            <person name="Baldrian P."/>
            <person name="Stursova M."/>
            <person name="Weitz H."/>
            <person name="Taylor A."/>
            <person name="Grigoriev I.V."/>
            <person name="Nagy L.G."/>
            <person name="Martin F."/>
            <person name="Kauserud H."/>
        </authorList>
    </citation>
    <scope>NUCLEOTIDE SEQUENCE</scope>
    <source>
        <strain evidence="2">CBHHK067</strain>
    </source>
</reference>
<gene>
    <name evidence="2" type="ORF">B0H17DRAFT_1138770</name>
</gene>
<evidence type="ECO:0000256" key="1">
    <source>
        <dbReference type="SAM" id="MobiDB-lite"/>
    </source>
</evidence>
<feature type="region of interest" description="Disordered" evidence="1">
    <location>
        <begin position="73"/>
        <end position="105"/>
    </location>
</feature>
<accession>A0AAD7G9C6</accession>